<dbReference type="Gene3D" id="3.90.930.1">
    <property type="match status" value="1"/>
</dbReference>
<dbReference type="InterPro" id="IPR045351">
    <property type="entry name" value="DUF6531"/>
</dbReference>
<evidence type="ECO:0000256" key="2">
    <source>
        <dbReference type="SAM" id="MobiDB-lite"/>
    </source>
</evidence>
<dbReference type="InterPro" id="IPR056823">
    <property type="entry name" value="TEN-like_YD-shell"/>
</dbReference>
<keyword evidence="7" id="KW-1185">Reference proteome</keyword>
<evidence type="ECO:0000259" key="5">
    <source>
        <dbReference type="Pfam" id="PF25023"/>
    </source>
</evidence>
<feature type="region of interest" description="Disordered" evidence="2">
    <location>
        <begin position="1197"/>
        <end position="1216"/>
    </location>
</feature>
<dbReference type="AlphaFoldDB" id="A0A417YPY8"/>
<dbReference type="Pfam" id="PF05593">
    <property type="entry name" value="RHS_repeat"/>
    <property type="match status" value="1"/>
</dbReference>
<dbReference type="PANTHER" id="PTHR32305:SF17">
    <property type="entry name" value="TRNA NUCLEASE WAPA"/>
    <property type="match status" value="1"/>
</dbReference>
<keyword evidence="1" id="KW-0677">Repeat</keyword>
<feature type="domain" description="Teneurin-like YD-shell" evidence="5">
    <location>
        <begin position="783"/>
        <end position="1107"/>
    </location>
</feature>
<comment type="caution">
    <text evidence="6">The sequence shown here is derived from an EMBL/GenBank/DDBJ whole genome shotgun (WGS) entry which is preliminary data.</text>
</comment>
<dbReference type="InterPro" id="IPR036725">
    <property type="entry name" value="ColE3_ribonuclease_sf"/>
</dbReference>
<dbReference type="InterPro" id="IPR006530">
    <property type="entry name" value="YD"/>
</dbReference>
<protein>
    <submittedName>
        <fullName evidence="6">Uncharacterized protein</fullName>
    </submittedName>
</protein>
<dbReference type="GO" id="GO:0043022">
    <property type="term" value="F:ribosome binding"/>
    <property type="evidence" value="ECO:0007669"/>
    <property type="project" value="InterPro"/>
</dbReference>
<dbReference type="InterPro" id="IPR009105">
    <property type="entry name" value="Colicin_E3_ribonuclease"/>
</dbReference>
<evidence type="ECO:0000313" key="7">
    <source>
        <dbReference type="Proteomes" id="UP000284416"/>
    </source>
</evidence>
<dbReference type="EMBL" id="QWEG01000012">
    <property type="protein sequence ID" value="RHW36028.1"/>
    <property type="molecule type" value="Genomic_DNA"/>
</dbReference>
<proteinExistence type="predicted"/>
<reference evidence="6 7" key="1">
    <citation type="journal article" date="2017" name="Int. J. Syst. Evol. Microbiol.">
        <title>Bacillus notoginsengisoli sp. nov., a novel bacterium isolated from the rhizosphere of Panax notoginseng.</title>
        <authorList>
            <person name="Zhang M.Y."/>
            <person name="Cheng J."/>
            <person name="Cai Y."/>
            <person name="Zhang T.Y."/>
            <person name="Wu Y.Y."/>
            <person name="Manikprabhu D."/>
            <person name="Li W.J."/>
            <person name="Zhang Y.X."/>
        </authorList>
    </citation>
    <scope>NUCLEOTIDE SEQUENCE [LARGE SCALE GENOMIC DNA]</scope>
    <source>
        <strain evidence="6 7">JCM 30743</strain>
    </source>
</reference>
<name>A0A417YPY8_9BACI</name>
<dbReference type="InterPro" id="IPR022385">
    <property type="entry name" value="Rhs_assc_core"/>
</dbReference>
<accession>A0A417YPY8</accession>
<dbReference type="PANTHER" id="PTHR32305">
    <property type="match status" value="1"/>
</dbReference>
<dbReference type="InterPro" id="IPR031325">
    <property type="entry name" value="RHS_repeat"/>
</dbReference>
<evidence type="ECO:0000259" key="4">
    <source>
        <dbReference type="Pfam" id="PF20148"/>
    </source>
</evidence>
<dbReference type="GO" id="GO:0016788">
    <property type="term" value="F:hydrolase activity, acting on ester bonds"/>
    <property type="evidence" value="ECO:0007669"/>
    <property type="project" value="InterPro"/>
</dbReference>
<dbReference type="Pfam" id="PF25023">
    <property type="entry name" value="TEN_YD-shell"/>
    <property type="match status" value="2"/>
</dbReference>
<feature type="domain" description="Teneurin-like YD-shell" evidence="5">
    <location>
        <begin position="278"/>
        <end position="537"/>
    </location>
</feature>
<dbReference type="SUPFAM" id="SSF63840">
    <property type="entry name" value="Ribonuclease domain of colicin E3"/>
    <property type="match status" value="1"/>
</dbReference>
<evidence type="ECO:0000259" key="3">
    <source>
        <dbReference type="Pfam" id="PF09000"/>
    </source>
</evidence>
<dbReference type="Gene3D" id="3.10.380.10">
    <property type="entry name" value="Colicin E3-like ribonuclease domain"/>
    <property type="match status" value="1"/>
</dbReference>
<dbReference type="NCBIfam" id="TIGR03696">
    <property type="entry name" value="Rhs_assc_core"/>
    <property type="match status" value="1"/>
</dbReference>
<evidence type="ECO:0000313" key="6">
    <source>
        <dbReference type="EMBL" id="RHW36028.1"/>
    </source>
</evidence>
<feature type="compositionally biased region" description="Gly residues" evidence="2">
    <location>
        <begin position="1130"/>
        <end position="1139"/>
    </location>
</feature>
<organism evidence="6 7">
    <name type="scientific">Neobacillus notoginsengisoli</name>
    <dbReference type="NCBI Taxonomy" id="1578198"/>
    <lineage>
        <taxon>Bacteria</taxon>
        <taxon>Bacillati</taxon>
        <taxon>Bacillota</taxon>
        <taxon>Bacilli</taxon>
        <taxon>Bacillales</taxon>
        <taxon>Bacillaceae</taxon>
        <taxon>Neobacillus</taxon>
    </lineage>
</organism>
<feature type="domain" description="DUF6531" evidence="4">
    <location>
        <begin position="102"/>
        <end position="177"/>
    </location>
</feature>
<gene>
    <name evidence="6" type="ORF">D1B31_18250</name>
</gene>
<dbReference type="GO" id="GO:0003723">
    <property type="term" value="F:RNA binding"/>
    <property type="evidence" value="ECO:0007669"/>
    <property type="project" value="InterPro"/>
</dbReference>
<dbReference type="Proteomes" id="UP000284416">
    <property type="component" value="Unassembled WGS sequence"/>
</dbReference>
<dbReference type="Gene3D" id="2.180.10.10">
    <property type="entry name" value="RHS repeat-associated core"/>
    <property type="match status" value="3"/>
</dbReference>
<dbReference type="Pfam" id="PF09000">
    <property type="entry name" value="Cytotoxic"/>
    <property type="match status" value="1"/>
</dbReference>
<feature type="region of interest" description="Disordered" evidence="2">
    <location>
        <begin position="1112"/>
        <end position="1148"/>
    </location>
</feature>
<feature type="domain" description="Colicin E3-like ribonuclease" evidence="3">
    <location>
        <begin position="1154"/>
        <end position="1214"/>
    </location>
</feature>
<sequence length="1216" mass="137159">MGIYLMSKFKKRVTNSLVFKSFIVFCAITLLIPLLEPGYTAALTCTQTINKTDPIDPDPGGCTLPPGTGEHVNPSVSSDDLISGIEDYFTYHTHSMGNLTGSVNVTTGNMNLQVTDHSLFTRGKQGFSLTRFYNSKSTQSSALGKGWTFQGNESLHKKSTELQDIYYLDEDGTAHEFLFNPTTASFISPKGKYFILKKETVNGTKGFSLTDGHGNIKFFEEVPLSSTRYRLYSYQDPYNNLILFRYTNLSTRLREISEVDSSGTIRNSITLTYNLEGMLTKTIFKDRWVEYEYNKKKQLIATIVKASGTAKTITNSYDYDSVYGYMTAFTDGKGNTNTFSYENNRLSILTPQADGKDSIETTYTFDISANSYKVSDTQGKTTTYKRDSAKNTFAVTDVINQDGTTSKTTYDANYNVLTVTDENGKTETNQFDQNGNLIKATDKEGKITSYAYDDKNQVIERMDPNGVKTVNVYNDYKLISSQTGQEITKYESDSYGRETKVTYPNNTYTMTSYDEANKMITKTDTKGVTTRTVYNDYGQVISESDGEGRTTSYTFDLLNPDLKTSVTDGNGNKTSYVYDANGNMTSLTNPNGKVKSYKYDGNDQLVESLFPISSTQSIKTLKVYDINGNLQKTQLQSGISKNVVYDEVDQVANVTVKNSAGQATLHWVNTYDNAGQLLNRSFKDLLTNTILVQKTYSYTTNNLVEKYTQGPNYSTTYGYDEMDRLKNGTLTYNDTVQAFMLYQSRTYTPEGKVEGVTVGPTSNPFIRMHNSYDLKQNKADVSFHNGLFRSAYTYDPSNNLTSIQYLRGMDTTPSLSISYEYDKSGNILKVTDRSGKSIYTYDANNQLRTETLPDGTLNEYQYDKVGNRLKTVHNGEATTLTYNDGNQIITKNGTNFSYDLDGNLKQDDRFKYEYNDVGVQKRTTSLNNTEVAKYEYDEEGLRTKKIVGTKTYEYYYEGEDANLSLEVTKENGQVQRYRHYHWDESGKAVGMVIKDKDQAGNWQTKTYYFWTNLRGDVTSIVNTMGSEIGSYSYDAYGNILSETGTIAKENPIRYASYYYDQETKQYYLKARYYDPLNGNFLSKDPYPGDKNNSLSQNGYSYAESNPITLVDTTGKAPNRPSTRIDIGGSNSSGGRGGSGRVTNVTKQQSPIWRKLTPVKGRNYKTSGKGKNKKYYSWDNRHNDIEVFNKNRVHLGSMDPKTGKMYKPPVKSRTLQD</sequence>
<dbReference type="NCBIfam" id="TIGR01643">
    <property type="entry name" value="YD_repeat_2x"/>
    <property type="match status" value="5"/>
</dbReference>
<evidence type="ECO:0000256" key="1">
    <source>
        <dbReference type="ARBA" id="ARBA00022737"/>
    </source>
</evidence>
<dbReference type="InterPro" id="IPR050708">
    <property type="entry name" value="T6SS_VgrG/RHS"/>
</dbReference>
<dbReference type="Pfam" id="PF20148">
    <property type="entry name" value="DUF6531"/>
    <property type="match status" value="1"/>
</dbReference>